<dbReference type="Pfam" id="PF01380">
    <property type="entry name" value="SIS"/>
    <property type="match status" value="1"/>
</dbReference>
<dbReference type="SUPFAM" id="SSF53697">
    <property type="entry name" value="SIS domain"/>
    <property type="match status" value="1"/>
</dbReference>
<dbReference type="RefSeq" id="WP_204716711.1">
    <property type="nucleotide sequence ID" value="NZ_JACJLT010000171.1"/>
</dbReference>
<keyword evidence="2" id="KW-0677">Repeat</keyword>
<name>A0ABS2G5C5_FUSMR</name>
<dbReference type="Gene3D" id="3.40.50.10490">
    <property type="entry name" value="Glucose-6-phosphate isomerase like protein, domain 1"/>
    <property type="match status" value="1"/>
</dbReference>
<dbReference type="InterPro" id="IPR001347">
    <property type="entry name" value="SIS_dom"/>
</dbReference>
<dbReference type="CDD" id="cd05014">
    <property type="entry name" value="SIS_Kpsf"/>
    <property type="match status" value="1"/>
</dbReference>
<feature type="domain" description="SIS" evidence="7">
    <location>
        <begin position="32"/>
        <end position="175"/>
    </location>
</feature>
<evidence type="ECO:0000256" key="1">
    <source>
        <dbReference type="ARBA" id="ARBA00008165"/>
    </source>
</evidence>
<accession>A0ABS2G5C5</accession>
<keyword evidence="3 5" id="KW-0129">CBS domain</keyword>
<evidence type="ECO:0000259" key="6">
    <source>
        <dbReference type="PROSITE" id="PS51371"/>
    </source>
</evidence>
<feature type="domain" description="CBS" evidence="6">
    <location>
        <begin position="268"/>
        <end position="319"/>
    </location>
</feature>
<dbReference type="CDD" id="cd04604">
    <property type="entry name" value="CBS_pair_SIS_assoc"/>
    <property type="match status" value="1"/>
</dbReference>
<dbReference type="PROSITE" id="PS51464">
    <property type="entry name" value="SIS"/>
    <property type="match status" value="1"/>
</dbReference>
<dbReference type="InterPro" id="IPR046342">
    <property type="entry name" value="CBS_dom_sf"/>
</dbReference>
<organism evidence="8 9">
    <name type="scientific">Fusobacterium mortiferum</name>
    <dbReference type="NCBI Taxonomy" id="850"/>
    <lineage>
        <taxon>Bacteria</taxon>
        <taxon>Fusobacteriati</taxon>
        <taxon>Fusobacteriota</taxon>
        <taxon>Fusobacteriia</taxon>
        <taxon>Fusobacteriales</taxon>
        <taxon>Fusobacteriaceae</taxon>
        <taxon>Fusobacterium</taxon>
    </lineage>
</organism>
<dbReference type="InterPro" id="IPR035474">
    <property type="entry name" value="SIS_Kpsf"/>
</dbReference>
<dbReference type="Proteomes" id="UP000728968">
    <property type="component" value="Unassembled WGS sequence"/>
</dbReference>
<comment type="similarity">
    <text evidence="1 4">Belongs to the SIS family. GutQ/KpsF subfamily.</text>
</comment>
<dbReference type="NCBIfam" id="TIGR00393">
    <property type="entry name" value="kpsF"/>
    <property type="match status" value="1"/>
</dbReference>
<feature type="domain" description="CBS" evidence="6">
    <location>
        <begin position="201"/>
        <end position="262"/>
    </location>
</feature>
<dbReference type="InterPro" id="IPR004800">
    <property type="entry name" value="KdsD/KpsF-type"/>
</dbReference>
<dbReference type="PANTHER" id="PTHR42745">
    <property type="match status" value="1"/>
</dbReference>
<dbReference type="PIRSF" id="PIRSF004692">
    <property type="entry name" value="KdsD_KpsF"/>
    <property type="match status" value="1"/>
</dbReference>
<evidence type="ECO:0000256" key="4">
    <source>
        <dbReference type="PIRNR" id="PIRNR004692"/>
    </source>
</evidence>
<comment type="caution">
    <text evidence="8">The sequence shown here is derived from an EMBL/GenBank/DDBJ whole genome shotgun (WGS) entry which is preliminary data.</text>
</comment>
<dbReference type="SMART" id="SM00116">
    <property type="entry name" value="CBS"/>
    <property type="match status" value="2"/>
</dbReference>
<gene>
    <name evidence="8" type="ORF">H6A04_10555</name>
</gene>
<evidence type="ECO:0000259" key="7">
    <source>
        <dbReference type="PROSITE" id="PS51464"/>
    </source>
</evidence>
<dbReference type="InterPro" id="IPR046348">
    <property type="entry name" value="SIS_dom_sf"/>
</dbReference>
<dbReference type="InterPro" id="IPR000644">
    <property type="entry name" value="CBS_dom"/>
</dbReference>
<dbReference type="PANTHER" id="PTHR42745:SF1">
    <property type="entry name" value="ARABINOSE 5-PHOSPHATE ISOMERASE KDSD"/>
    <property type="match status" value="1"/>
</dbReference>
<evidence type="ECO:0000256" key="3">
    <source>
        <dbReference type="ARBA" id="ARBA00023122"/>
    </source>
</evidence>
<evidence type="ECO:0000313" key="8">
    <source>
        <dbReference type="EMBL" id="MBM6876077.1"/>
    </source>
</evidence>
<reference evidence="8 9" key="1">
    <citation type="journal article" date="2021" name="Sci. Rep.">
        <title>The distribution of antibiotic resistance genes in chicken gut microbiota commensals.</title>
        <authorList>
            <person name="Juricova H."/>
            <person name="Matiasovicova J."/>
            <person name="Kubasova T."/>
            <person name="Cejkova D."/>
            <person name="Rychlik I."/>
        </authorList>
    </citation>
    <scope>NUCLEOTIDE SEQUENCE [LARGE SCALE GENOMIC DNA]</scope>
    <source>
        <strain evidence="8 9">An425</strain>
    </source>
</reference>
<evidence type="ECO:0000313" key="9">
    <source>
        <dbReference type="Proteomes" id="UP000728968"/>
    </source>
</evidence>
<keyword evidence="9" id="KW-1185">Reference proteome</keyword>
<sequence length="319" mass="34518">MNKIEEAKKVFDIEISALHSTKNILGDSFVKIVDTIYNSTGKLIITGIGKSGHIGKKVASTLSSLGTPTFYLHPAEALHGDLGMVSENDILIIISQSGESEEVLEIIPSLKIIGCKIIGFTSNINSTLAKSCNLNQIFPKYTEACYLGLAPTSSTTAILCYGDALGIVLSKMKNFSKDDFGKFHPAGILGKKLLLRTADIMAKDNENSKILSSASLKDAIIEMSKKGLSIVTVVDKMDNILGVVTDGDIRRLLEKGKNIYELEIINQMTQTPIKISVDSLAIEALNLLTKHNITAMPVVEKNKVVGTITLQKILEKGLK</sequence>
<dbReference type="EMBL" id="JACJLT010000171">
    <property type="protein sequence ID" value="MBM6876077.1"/>
    <property type="molecule type" value="Genomic_DNA"/>
</dbReference>
<dbReference type="Pfam" id="PF00571">
    <property type="entry name" value="CBS"/>
    <property type="match status" value="2"/>
</dbReference>
<dbReference type="PROSITE" id="PS51371">
    <property type="entry name" value="CBS"/>
    <property type="match status" value="2"/>
</dbReference>
<dbReference type="GO" id="GO:0016853">
    <property type="term" value="F:isomerase activity"/>
    <property type="evidence" value="ECO:0007669"/>
    <property type="project" value="UniProtKB-KW"/>
</dbReference>
<dbReference type="Gene3D" id="3.10.580.10">
    <property type="entry name" value="CBS-domain"/>
    <property type="match status" value="1"/>
</dbReference>
<evidence type="ECO:0000256" key="5">
    <source>
        <dbReference type="PROSITE-ProRule" id="PRU00703"/>
    </source>
</evidence>
<protein>
    <submittedName>
        <fullName evidence="8">KpsF/GutQ family sugar-phosphate isomerase</fullName>
    </submittedName>
</protein>
<proteinExistence type="inferred from homology"/>
<dbReference type="InterPro" id="IPR050986">
    <property type="entry name" value="GutQ/KpsF_isomerases"/>
</dbReference>
<keyword evidence="8" id="KW-0413">Isomerase</keyword>
<evidence type="ECO:0000256" key="2">
    <source>
        <dbReference type="ARBA" id="ARBA00022737"/>
    </source>
</evidence>